<reference evidence="1" key="2">
    <citation type="submission" date="2021-04" db="EMBL/GenBank/DDBJ databases">
        <authorList>
            <person name="Gilroy R."/>
        </authorList>
    </citation>
    <scope>NUCLEOTIDE SEQUENCE</scope>
    <source>
        <strain evidence="1">CHK199-9574</strain>
    </source>
</reference>
<proteinExistence type="predicted"/>
<comment type="caution">
    <text evidence="1">The sequence shown here is derived from an EMBL/GenBank/DDBJ whole genome shotgun (WGS) entry which is preliminary data.</text>
</comment>
<dbReference type="Proteomes" id="UP000824135">
    <property type="component" value="Unassembled WGS sequence"/>
</dbReference>
<dbReference type="EMBL" id="DXCO01000036">
    <property type="protein sequence ID" value="HIY78482.1"/>
    <property type="molecule type" value="Genomic_DNA"/>
</dbReference>
<sequence length="65" mass="7378">MQKLYDSNMRLLGSVETRADGRQELRDSNRNLLGYYDPDSGKTYDSNRKLIGKGNLLTALLEPSE</sequence>
<name>A0A9D2CGU4_9FIRM</name>
<organism evidence="1 2">
    <name type="scientific">Candidatus Borkfalkia excrementavium</name>
    <dbReference type="NCBI Taxonomy" id="2838505"/>
    <lineage>
        <taxon>Bacteria</taxon>
        <taxon>Bacillati</taxon>
        <taxon>Bacillota</taxon>
        <taxon>Clostridia</taxon>
        <taxon>Christensenellales</taxon>
        <taxon>Christensenellaceae</taxon>
        <taxon>Candidatus Borkfalkia</taxon>
    </lineage>
</organism>
<protein>
    <submittedName>
        <fullName evidence="1">Uncharacterized protein</fullName>
    </submittedName>
</protein>
<evidence type="ECO:0000313" key="1">
    <source>
        <dbReference type="EMBL" id="HIY78482.1"/>
    </source>
</evidence>
<gene>
    <name evidence="1" type="ORF">H9728_05505</name>
</gene>
<accession>A0A9D2CGU4</accession>
<evidence type="ECO:0000313" key="2">
    <source>
        <dbReference type="Proteomes" id="UP000824135"/>
    </source>
</evidence>
<dbReference type="AlphaFoldDB" id="A0A9D2CGU4"/>
<reference evidence="1" key="1">
    <citation type="journal article" date="2021" name="PeerJ">
        <title>Extensive microbial diversity within the chicken gut microbiome revealed by metagenomics and culture.</title>
        <authorList>
            <person name="Gilroy R."/>
            <person name="Ravi A."/>
            <person name="Getino M."/>
            <person name="Pursley I."/>
            <person name="Horton D.L."/>
            <person name="Alikhan N.F."/>
            <person name="Baker D."/>
            <person name="Gharbi K."/>
            <person name="Hall N."/>
            <person name="Watson M."/>
            <person name="Adriaenssens E.M."/>
            <person name="Foster-Nyarko E."/>
            <person name="Jarju S."/>
            <person name="Secka A."/>
            <person name="Antonio M."/>
            <person name="Oren A."/>
            <person name="Chaudhuri R.R."/>
            <person name="La Ragione R."/>
            <person name="Hildebrand F."/>
            <person name="Pallen M.J."/>
        </authorList>
    </citation>
    <scope>NUCLEOTIDE SEQUENCE</scope>
    <source>
        <strain evidence="1">CHK199-9574</strain>
    </source>
</reference>